<sequence>MASSASISSPTLIKPPPPPPPSPKLGELWKLLRSVHFSPGTTISPQVRRWARFPHPVVILEVDEQTQTANVMGCRSWSGNGLAHAATLQHLAATGRSVLEFVPIYPALPHPLNGTFLSPRHFPPDFRGTWVDVAEVFVVQFCMLRWQMFELQGESLGRLREWMRANFDNELQVDCEISDGSESEDEDGDGDEVA</sequence>
<organism evidence="2 3">
    <name type="scientific">Tothia fuscella</name>
    <dbReference type="NCBI Taxonomy" id="1048955"/>
    <lineage>
        <taxon>Eukaryota</taxon>
        <taxon>Fungi</taxon>
        <taxon>Dikarya</taxon>
        <taxon>Ascomycota</taxon>
        <taxon>Pezizomycotina</taxon>
        <taxon>Dothideomycetes</taxon>
        <taxon>Pleosporomycetidae</taxon>
        <taxon>Venturiales</taxon>
        <taxon>Cylindrosympodiaceae</taxon>
        <taxon>Tothia</taxon>
    </lineage>
</organism>
<accession>A0A9P4NI97</accession>
<evidence type="ECO:0000256" key="1">
    <source>
        <dbReference type="SAM" id="MobiDB-lite"/>
    </source>
</evidence>
<proteinExistence type="predicted"/>
<reference evidence="2" key="1">
    <citation type="journal article" date="2020" name="Stud. Mycol.">
        <title>101 Dothideomycetes genomes: a test case for predicting lifestyles and emergence of pathogens.</title>
        <authorList>
            <person name="Haridas S."/>
            <person name="Albert R."/>
            <person name="Binder M."/>
            <person name="Bloem J."/>
            <person name="Labutti K."/>
            <person name="Salamov A."/>
            <person name="Andreopoulos B."/>
            <person name="Baker S."/>
            <person name="Barry K."/>
            <person name="Bills G."/>
            <person name="Bluhm B."/>
            <person name="Cannon C."/>
            <person name="Castanera R."/>
            <person name="Culley D."/>
            <person name="Daum C."/>
            <person name="Ezra D."/>
            <person name="Gonzalez J."/>
            <person name="Henrissat B."/>
            <person name="Kuo A."/>
            <person name="Liang C."/>
            <person name="Lipzen A."/>
            <person name="Lutzoni F."/>
            <person name="Magnuson J."/>
            <person name="Mondo S."/>
            <person name="Nolan M."/>
            <person name="Ohm R."/>
            <person name="Pangilinan J."/>
            <person name="Park H.-J."/>
            <person name="Ramirez L."/>
            <person name="Alfaro M."/>
            <person name="Sun H."/>
            <person name="Tritt A."/>
            <person name="Yoshinaga Y."/>
            <person name="Zwiers L.-H."/>
            <person name="Turgeon B."/>
            <person name="Goodwin S."/>
            <person name="Spatafora J."/>
            <person name="Crous P."/>
            <person name="Grigoriev I."/>
        </authorList>
    </citation>
    <scope>NUCLEOTIDE SEQUENCE</scope>
    <source>
        <strain evidence="2">CBS 130266</strain>
    </source>
</reference>
<feature type="compositionally biased region" description="Low complexity" evidence="1">
    <location>
        <begin position="1"/>
        <end position="12"/>
    </location>
</feature>
<dbReference type="AlphaFoldDB" id="A0A9P4NI97"/>
<feature type="region of interest" description="Disordered" evidence="1">
    <location>
        <begin position="1"/>
        <end position="20"/>
    </location>
</feature>
<evidence type="ECO:0000313" key="2">
    <source>
        <dbReference type="EMBL" id="KAF2423004.1"/>
    </source>
</evidence>
<evidence type="ECO:0000313" key="3">
    <source>
        <dbReference type="Proteomes" id="UP000800235"/>
    </source>
</evidence>
<comment type="caution">
    <text evidence="2">The sequence shown here is derived from an EMBL/GenBank/DDBJ whole genome shotgun (WGS) entry which is preliminary data.</text>
</comment>
<protein>
    <submittedName>
        <fullName evidence="2">Uncharacterized protein</fullName>
    </submittedName>
</protein>
<gene>
    <name evidence="2" type="ORF">EJ08DRAFT_701437</name>
</gene>
<name>A0A9P4NI97_9PEZI</name>
<dbReference type="Proteomes" id="UP000800235">
    <property type="component" value="Unassembled WGS sequence"/>
</dbReference>
<keyword evidence="3" id="KW-1185">Reference proteome</keyword>
<dbReference type="EMBL" id="MU007086">
    <property type="protein sequence ID" value="KAF2423004.1"/>
    <property type="molecule type" value="Genomic_DNA"/>
</dbReference>